<dbReference type="AlphaFoldDB" id="A0A9W4SRI5"/>
<sequence length="265" mass="30787">MTEKQVKIIVKYTGVKELETSNSGEKSSYHLFTPVESNNDIEEIKIRYDNHEITNLDSKSPKRIFEKEDTIVLVEQEDNGNNDKKAKDCPTCLERINYELAKCEEWETLRKTGMENAKKGECFHEKSNFPAVLGHKVEEQKKKCSKCQKEYVSSKSNDVGDEKTFPHNCSQKPNQQDDEENEDDNPNNSKIAEKSTVRKYCKDNDIKNLEYDEETGKLIITYKSKNKPKSELDNLNEELQEIKNYLKKEGKKSSNNKRRLLTESD</sequence>
<gene>
    <name evidence="2" type="ORF">FWILDA_LOCUS8336</name>
</gene>
<name>A0A9W4SRI5_9GLOM</name>
<keyword evidence="3" id="KW-1185">Reference proteome</keyword>
<protein>
    <submittedName>
        <fullName evidence="2">6293_t:CDS:1</fullName>
    </submittedName>
</protein>
<evidence type="ECO:0000313" key="2">
    <source>
        <dbReference type="EMBL" id="CAI2177941.1"/>
    </source>
</evidence>
<organism evidence="2 3">
    <name type="scientific">Funneliformis geosporum</name>
    <dbReference type="NCBI Taxonomy" id="1117311"/>
    <lineage>
        <taxon>Eukaryota</taxon>
        <taxon>Fungi</taxon>
        <taxon>Fungi incertae sedis</taxon>
        <taxon>Mucoromycota</taxon>
        <taxon>Glomeromycotina</taxon>
        <taxon>Glomeromycetes</taxon>
        <taxon>Glomerales</taxon>
        <taxon>Glomeraceae</taxon>
        <taxon>Funneliformis</taxon>
    </lineage>
</organism>
<evidence type="ECO:0000256" key="1">
    <source>
        <dbReference type="SAM" id="MobiDB-lite"/>
    </source>
</evidence>
<dbReference type="OrthoDB" id="2488802at2759"/>
<dbReference type="EMBL" id="CAMKVN010001766">
    <property type="protein sequence ID" value="CAI2177941.1"/>
    <property type="molecule type" value="Genomic_DNA"/>
</dbReference>
<accession>A0A9W4SRI5</accession>
<comment type="caution">
    <text evidence="2">The sequence shown here is derived from an EMBL/GenBank/DDBJ whole genome shotgun (WGS) entry which is preliminary data.</text>
</comment>
<feature type="compositionally biased region" description="Acidic residues" evidence="1">
    <location>
        <begin position="176"/>
        <end position="185"/>
    </location>
</feature>
<evidence type="ECO:0000313" key="3">
    <source>
        <dbReference type="Proteomes" id="UP001153678"/>
    </source>
</evidence>
<dbReference type="Proteomes" id="UP001153678">
    <property type="component" value="Unassembled WGS sequence"/>
</dbReference>
<reference evidence="2" key="1">
    <citation type="submission" date="2022-08" db="EMBL/GenBank/DDBJ databases">
        <authorList>
            <person name="Kallberg Y."/>
            <person name="Tangrot J."/>
            <person name="Rosling A."/>
        </authorList>
    </citation>
    <scope>NUCLEOTIDE SEQUENCE</scope>
    <source>
        <strain evidence="2">Wild A</strain>
    </source>
</reference>
<feature type="region of interest" description="Disordered" evidence="1">
    <location>
        <begin position="151"/>
        <end position="196"/>
    </location>
</feature>
<proteinExistence type="predicted"/>